<feature type="signal peptide" evidence="1">
    <location>
        <begin position="1"/>
        <end position="29"/>
    </location>
</feature>
<dbReference type="InterPro" id="IPR025246">
    <property type="entry name" value="IS30-like_HTH"/>
</dbReference>
<dbReference type="STRING" id="8022.A0A060X414"/>
<dbReference type="Pfam" id="PF13936">
    <property type="entry name" value="HTH_38"/>
    <property type="match status" value="1"/>
</dbReference>
<evidence type="ECO:0000313" key="3">
    <source>
        <dbReference type="EMBL" id="CDQ74313.1"/>
    </source>
</evidence>
<dbReference type="Proteomes" id="UP000193380">
    <property type="component" value="Unassembled WGS sequence"/>
</dbReference>
<name>A0A060X414_ONCMY</name>
<proteinExistence type="predicted"/>
<dbReference type="InterPro" id="IPR009057">
    <property type="entry name" value="Homeodomain-like_sf"/>
</dbReference>
<evidence type="ECO:0000259" key="2">
    <source>
        <dbReference type="Pfam" id="PF13936"/>
    </source>
</evidence>
<dbReference type="EMBL" id="FR904964">
    <property type="protein sequence ID" value="CDQ74313.1"/>
    <property type="molecule type" value="Genomic_DNA"/>
</dbReference>
<reference evidence="3" key="1">
    <citation type="journal article" date="2014" name="Nat. Commun.">
        <title>The rainbow trout genome provides novel insights into evolution after whole-genome duplication in vertebrates.</title>
        <authorList>
            <person name="Berthelot C."/>
            <person name="Brunet F."/>
            <person name="Chalopin D."/>
            <person name="Juanchich A."/>
            <person name="Bernard M."/>
            <person name="Noel B."/>
            <person name="Bento P."/>
            <person name="Da Silva C."/>
            <person name="Labadie K."/>
            <person name="Alberti A."/>
            <person name="Aury J.M."/>
            <person name="Louis A."/>
            <person name="Dehais P."/>
            <person name="Bardou P."/>
            <person name="Montfort J."/>
            <person name="Klopp C."/>
            <person name="Cabau C."/>
            <person name="Gaspin C."/>
            <person name="Thorgaard G.H."/>
            <person name="Boussaha M."/>
            <person name="Quillet E."/>
            <person name="Guyomard R."/>
            <person name="Galiana D."/>
            <person name="Bobe J."/>
            <person name="Volff J.N."/>
            <person name="Genet C."/>
            <person name="Wincker P."/>
            <person name="Jaillon O."/>
            <person name="Roest Crollius H."/>
            <person name="Guiguen Y."/>
        </authorList>
    </citation>
    <scope>NUCLEOTIDE SEQUENCE [LARGE SCALE GENOMIC DNA]</scope>
</reference>
<feature type="chain" id="PRO_5001590563" description="Transposase IS30-like HTH domain-containing protein" evidence="1">
    <location>
        <begin position="30"/>
        <end position="80"/>
    </location>
</feature>
<sequence length="80" mass="8716">MCSMPLMSQVLRACAIAMLTAGMSTRAVARELNVHFSTISRLHFFFFLAVYPTDLNRKPCVTTPAQASPAGSSENNHPDS</sequence>
<protein>
    <recommendedName>
        <fullName evidence="2">Transposase IS30-like HTH domain-containing protein</fullName>
    </recommendedName>
</protein>
<reference evidence="3" key="2">
    <citation type="submission" date="2014-03" db="EMBL/GenBank/DDBJ databases">
        <authorList>
            <person name="Genoscope - CEA"/>
        </authorList>
    </citation>
    <scope>NUCLEOTIDE SEQUENCE</scope>
</reference>
<evidence type="ECO:0000313" key="4">
    <source>
        <dbReference type="Proteomes" id="UP000193380"/>
    </source>
</evidence>
<keyword evidence="1" id="KW-0732">Signal</keyword>
<dbReference type="SUPFAM" id="SSF46689">
    <property type="entry name" value="Homeodomain-like"/>
    <property type="match status" value="1"/>
</dbReference>
<organism evidence="3 4">
    <name type="scientific">Oncorhynchus mykiss</name>
    <name type="common">Rainbow trout</name>
    <name type="synonym">Salmo gairdneri</name>
    <dbReference type="NCBI Taxonomy" id="8022"/>
    <lineage>
        <taxon>Eukaryota</taxon>
        <taxon>Metazoa</taxon>
        <taxon>Chordata</taxon>
        <taxon>Craniata</taxon>
        <taxon>Vertebrata</taxon>
        <taxon>Euteleostomi</taxon>
        <taxon>Actinopterygii</taxon>
        <taxon>Neopterygii</taxon>
        <taxon>Teleostei</taxon>
        <taxon>Protacanthopterygii</taxon>
        <taxon>Salmoniformes</taxon>
        <taxon>Salmonidae</taxon>
        <taxon>Salmoninae</taxon>
        <taxon>Oncorhynchus</taxon>
    </lineage>
</organism>
<dbReference type="AlphaFoldDB" id="A0A060X414"/>
<accession>A0A060X414</accession>
<feature type="domain" description="Transposase IS30-like HTH" evidence="2">
    <location>
        <begin position="12"/>
        <end position="41"/>
    </location>
</feature>
<gene>
    <name evidence="3" type="ORF">GSONMT00005724001</name>
</gene>
<dbReference type="PaxDb" id="8022-A0A060X414"/>
<evidence type="ECO:0000256" key="1">
    <source>
        <dbReference type="SAM" id="SignalP"/>
    </source>
</evidence>